<proteinExistence type="inferred from homology"/>
<accession>A0A934N8Y9</accession>
<evidence type="ECO:0000256" key="3">
    <source>
        <dbReference type="ARBA" id="ARBA00022722"/>
    </source>
</evidence>
<feature type="domain" description="PIN" evidence="8">
    <location>
        <begin position="4"/>
        <end position="116"/>
    </location>
</feature>
<keyword evidence="5" id="KW-0378">Hydrolase</keyword>
<dbReference type="PANTHER" id="PTHR33653">
    <property type="entry name" value="RIBONUCLEASE VAPC2"/>
    <property type="match status" value="1"/>
</dbReference>
<organism evidence="9 10">
    <name type="scientific">Candidatus Nephthysia bennettiae</name>
    <dbReference type="NCBI Taxonomy" id="3127016"/>
    <lineage>
        <taxon>Bacteria</taxon>
        <taxon>Bacillati</taxon>
        <taxon>Candidatus Dormiibacterota</taxon>
        <taxon>Candidatus Dormibacteria</taxon>
        <taxon>Candidatus Dormibacterales</taxon>
        <taxon>Candidatus Dormibacteraceae</taxon>
        <taxon>Candidatus Nephthysia</taxon>
    </lineage>
</organism>
<comment type="similarity">
    <text evidence="7">Belongs to the PINc/VapC protein family.</text>
</comment>
<reference evidence="9" key="1">
    <citation type="submission" date="2020-10" db="EMBL/GenBank/DDBJ databases">
        <title>Ca. Dormibacterota MAGs.</title>
        <authorList>
            <person name="Montgomery K."/>
        </authorList>
    </citation>
    <scope>NUCLEOTIDE SEQUENCE [LARGE SCALE GENOMIC DNA]</scope>
    <source>
        <strain evidence="9">SC8812_S17_10</strain>
    </source>
</reference>
<evidence type="ECO:0000256" key="6">
    <source>
        <dbReference type="ARBA" id="ARBA00022842"/>
    </source>
</evidence>
<dbReference type="InterPro" id="IPR002716">
    <property type="entry name" value="PIN_dom"/>
</dbReference>
<evidence type="ECO:0000259" key="8">
    <source>
        <dbReference type="Pfam" id="PF01850"/>
    </source>
</evidence>
<evidence type="ECO:0000256" key="2">
    <source>
        <dbReference type="ARBA" id="ARBA00022649"/>
    </source>
</evidence>
<dbReference type="Pfam" id="PF01850">
    <property type="entry name" value="PIN"/>
    <property type="match status" value="1"/>
</dbReference>
<dbReference type="InterPro" id="IPR029060">
    <property type="entry name" value="PIN-like_dom_sf"/>
</dbReference>
<dbReference type="GO" id="GO:0004518">
    <property type="term" value="F:nuclease activity"/>
    <property type="evidence" value="ECO:0007669"/>
    <property type="project" value="UniProtKB-KW"/>
</dbReference>
<evidence type="ECO:0000313" key="10">
    <source>
        <dbReference type="Proteomes" id="UP000612893"/>
    </source>
</evidence>
<dbReference type="PANTHER" id="PTHR33653:SF1">
    <property type="entry name" value="RIBONUCLEASE VAPC2"/>
    <property type="match status" value="1"/>
</dbReference>
<dbReference type="RefSeq" id="WP_338201478.1">
    <property type="nucleotide sequence ID" value="NZ_JAEKNR010000110.1"/>
</dbReference>
<dbReference type="Gene3D" id="3.40.50.1010">
    <property type="entry name" value="5'-nuclease"/>
    <property type="match status" value="1"/>
</dbReference>
<dbReference type="Proteomes" id="UP000612893">
    <property type="component" value="Unassembled WGS sequence"/>
</dbReference>
<keyword evidence="6" id="KW-0460">Magnesium</keyword>
<name>A0A934N8Y9_9BACT</name>
<dbReference type="GO" id="GO:0046872">
    <property type="term" value="F:metal ion binding"/>
    <property type="evidence" value="ECO:0007669"/>
    <property type="project" value="UniProtKB-KW"/>
</dbReference>
<keyword evidence="3" id="KW-0540">Nuclease</keyword>
<evidence type="ECO:0000256" key="4">
    <source>
        <dbReference type="ARBA" id="ARBA00022723"/>
    </source>
</evidence>
<evidence type="ECO:0000256" key="5">
    <source>
        <dbReference type="ARBA" id="ARBA00022801"/>
    </source>
</evidence>
<keyword evidence="2" id="KW-1277">Toxin-antitoxin system</keyword>
<evidence type="ECO:0000256" key="1">
    <source>
        <dbReference type="ARBA" id="ARBA00001946"/>
    </source>
</evidence>
<comment type="cofactor">
    <cofactor evidence="1">
        <name>Mg(2+)</name>
        <dbReference type="ChEBI" id="CHEBI:18420"/>
    </cofactor>
</comment>
<dbReference type="EMBL" id="JAEKNR010000110">
    <property type="protein sequence ID" value="MBJ7598458.1"/>
    <property type="molecule type" value="Genomic_DNA"/>
</dbReference>
<dbReference type="InterPro" id="IPR050556">
    <property type="entry name" value="Type_II_TA_system_RNase"/>
</dbReference>
<evidence type="ECO:0000313" key="9">
    <source>
        <dbReference type="EMBL" id="MBJ7598458.1"/>
    </source>
</evidence>
<evidence type="ECO:0000256" key="7">
    <source>
        <dbReference type="ARBA" id="ARBA00038093"/>
    </source>
</evidence>
<sequence length="132" mass="14597">MSRYIIDTDTLIDFAMDREPTRTQLLKLIEDGADLGVCAVNVSEFYTGVDEKRLADWDRFFSALTYWPITPTAARLAGVNRYTFARAGETLTVSDALVAAVALVEQATILTSNGEDYPMPEVTTLSLRDPQA</sequence>
<keyword evidence="4" id="KW-0479">Metal-binding</keyword>
<comment type="caution">
    <text evidence="9">The sequence shown here is derived from an EMBL/GenBank/DDBJ whole genome shotgun (WGS) entry which is preliminary data.</text>
</comment>
<gene>
    <name evidence="9" type="ORF">JF922_10285</name>
</gene>
<dbReference type="GO" id="GO:0016787">
    <property type="term" value="F:hydrolase activity"/>
    <property type="evidence" value="ECO:0007669"/>
    <property type="project" value="UniProtKB-KW"/>
</dbReference>
<dbReference type="SUPFAM" id="SSF88723">
    <property type="entry name" value="PIN domain-like"/>
    <property type="match status" value="1"/>
</dbReference>
<keyword evidence="10" id="KW-1185">Reference proteome</keyword>
<protein>
    <submittedName>
        <fullName evidence="9">PIN domain-containing protein</fullName>
    </submittedName>
</protein>
<dbReference type="AlphaFoldDB" id="A0A934N8Y9"/>